<dbReference type="PIRSF" id="PIRSF029033">
    <property type="entry name" value="UCP029033"/>
    <property type="match status" value="1"/>
</dbReference>
<keyword evidence="3" id="KW-1185">Reference proteome</keyword>
<accession>A0ABR9BLU6</accession>
<feature type="transmembrane region" description="Helical" evidence="1">
    <location>
        <begin position="7"/>
        <end position="28"/>
    </location>
</feature>
<protein>
    <submittedName>
        <fullName evidence="2">SIMPL domain-containing protein</fullName>
    </submittedName>
</protein>
<keyword evidence="1" id="KW-0812">Transmembrane</keyword>
<dbReference type="InterPro" id="IPR007497">
    <property type="entry name" value="SIMPL/DUF541"/>
</dbReference>
<evidence type="ECO:0000256" key="1">
    <source>
        <dbReference type="SAM" id="Phobius"/>
    </source>
</evidence>
<dbReference type="Pfam" id="PF04402">
    <property type="entry name" value="SIMPL"/>
    <property type="match status" value="1"/>
</dbReference>
<keyword evidence="1" id="KW-1133">Transmembrane helix</keyword>
<sequence>MQQRQDRIGFAVLGVCILLGLTLLGYLLGHAALTYKQLDRSVTVKGLSEREYPADIVIWPIQYNVASNDLTELYQMLDGQTSQIRSYLRGNGIDVDEISVSTPAITDKSAQQYGSDVQAQYRYTAMQTVTVYSTHIDTVRNVMGSLSELGKQGIVFTGDAYQTQTEYLFTRLNAIKPEMIEEATRNAREVAQKFASDSDSTLGKIRKATQGQFSISARDKNNPHIKKIRVVSTVEYYLSD</sequence>
<proteinExistence type="predicted"/>
<keyword evidence="1" id="KW-0472">Membrane</keyword>
<gene>
    <name evidence="2" type="ORF">IFO68_12735</name>
</gene>
<dbReference type="Gene3D" id="3.30.70.2970">
    <property type="entry name" value="Protein of unknown function (DUF541), domain 2"/>
    <property type="match status" value="1"/>
</dbReference>
<dbReference type="InterPro" id="IPR052022">
    <property type="entry name" value="26kDa_periplasmic_antigen"/>
</dbReference>
<evidence type="ECO:0000313" key="2">
    <source>
        <dbReference type="EMBL" id="MBD8513538.1"/>
    </source>
</evidence>
<dbReference type="RefSeq" id="WP_192016221.1">
    <property type="nucleotide sequence ID" value="NZ_JACYTP010000007.1"/>
</dbReference>
<comment type="caution">
    <text evidence="2">The sequence shown here is derived from an EMBL/GenBank/DDBJ whole genome shotgun (WGS) entry which is preliminary data.</text>
</comment>
<dbReference type="PANTHER" id="PTHR34387">
    <property type="entry name" value="SLR1258 PROTEIN"/>
    <property type="match status" value="1"/>
</dbReference>
<dbReference type="EMBL" id="JACYTP010000007">
    <property type="protein sequence ID" value="MBD8513538.1"/>
    <property type="molecule type" value="Genomic_DNA"/>
</dbReference>
<dbReference type="PANTHER" id="PTHR34387:SF2">
    <property type="entry name" value="SLR1258 PROTEIN"/>
    <property type="match status" value="1"/>
</dbReference>
<organism evidence="2 3">
    <name type="scientific">Photobacterium arenosum</name>
    <dbReference type="NCBI Taxonomy" id="2774143"/>
    <lineage>
        <taxon>Bacteria</taxon>
        <taxon>Pseudomonadati</taxon>
        <taxon>Pseudomonadota</taxon>
        <taxon>Gammaproteobacteria</taxon>
        <taxon>Vibrionales</taxon>
        <taxon>Vibrionaceae</taxon>
        <taxon>Photobacterium</taxon>
    </lineage>
</organism>
<evidence type="ECO:0000313" key="3">
    <source>
        <dbReference type="Proteomes" id="UP000649768"/>
    </source>
</evidence>
<name>A0ABR9BLU6_9GAMM</name>
<reference evidence="2 3" key="1">
    <citation type="submission" date="2020-09" db="EMBL/GenBank/DDBJ databases">
        <title>Photobacterium sp. CAU 1568 isolated from sand of Sido Beach.</title>
        <authorList>
            <person name="Kim W."/>
        </authorList>
    </citation>
    <scope>NUCLEOTIDE SEQUENCE [LARGE SCALE GENOMIC DNA]</scope>
    <source>
        <strain evidence="2 3">CAU 1568</strain>
    </source>
</reference>
<dbReference type="Proteomes" id="UP000649768">
    <property type="component" value="Unassembled WGS sequence"/>
</dbReference>
<dbReference type="InterPro" id="IPR016907">
    <property type="entry name" value="UCP029033"/>
</dbReference>